<dbReference type="InterPro" id="IPR032874">
    <property type="entry name" value="DDE_dom"/>
</dbReference>
<organism evidence="2 3">
    <name type="scientific">Flavobacterium bizetiae</name>
    <dbReference type="NCBI Taxonomy" id="2704140"/>
    <lineage>
        <taxon>Bacteria</taxon>
        <taxon>Pseudomonadati</taxon>
        <taxon>Bacteroidota</taxon>
        <taxon>Flavobacteriia</taxon>
        <taxon>Flavobacteriales</taxon>
        <taxon>Flavobacteriaceae</taxon>
        <taxon>Flavobacterium</taxon>
    </lineage>
</organism>
<dbReference type="RefSeq" id="WP_394367901.1">
    <property type="nucleotide sequence ID" value="NZ_CADCSU010000022.1"/>
</dbReference>
<reference evidence="2 3" key="1">
    <citation type="submission" date="2020-02" db="EMBL/GenBank/DDBJ databases">
        <authorList>
            <person name="Criscuolo A."/>
        </authorList>
    </citation>
    <scope>NUCLEOTIDE SEQUENCE [LARGE SCALE GENOMIC DNA]</scope>
    <source>
        <strain evidence="2">CIP105534</strain>
    </source>
</reference>
<proteinExistence type="predicted"/>
<name>A0A6J4G6F2_9FLAO</name>
<dbReference type="EMBL" id="CADCSU010000022">
    <property type="protein sequence ID" value="CAA9194442.1"/>
    <property type="molecule type" value="Genomic_DNA"/>
</dbReference>
<evidence type="ECO:0000313" key="3">
    <source>
        <dbReference type="Proteomes" id="UP000479938"/>
    </source>
</evidence>
<gene>
    <name evidence="2" type="ORF">FLA105534_00144</name>
</gene>
<dbReference type="PANTHER" id="PTHR35528">
    <property type="entry name" value="BLL1675 PROTEIN"/>
    <property type="match status" value="1"/>
</dbReference>
<feature type="domain" description="DDE" evidence="1">
    <location>
        <begin position="32"/>
        <end position="104"/>
    </location>
</feature>
<evidence type="ECO:0000313" key="2">
    <source>
        <dbReference type="EMBL" id="CAA9194442.1"/>
    </source>
</evidence>
<dbReference type="InterPro" id="IPR052183">
    <property type="entry name" value="IS_Transposase"/>
</dbReference>
<dbReference type="PANTHER" id="PTHR35528:SF3">
    <property type="entry name" value="BLL1675 PROTEIN"/>
    <property type="match status" value="1"/>
</dbReference>
<sequence length="105" mass="12579">MQFKLNSFVNIYLEIYKPKYFELFILKGKVGRSWRLDNTYIKVNVIWFYLYRAVDKLDNIVDFLLTRKRHRTSTKSFLFKAISNNNRPRVINIDKIGSNTPAIKV</sequence>
<dbReference type="Pfam" id="PF13610">
    <property type="entry name" value="DDE_Tnp_IS240"/>
    <property type="match status" value="1"/>
</dbReference>
<protein>
    <recommendedName>
        <fullName evidence="1">DDE domain-containing protein</fullName>
    </recommendedName>
</protein>
<accession>A0A6J4G6F2</accession>
<keyword evidence="3" id="KW-1185">Reference proteome</keyword>
<dbReference type="Proteomes" id="UP000479938">
    <property type="component" value="Unassembled WGS sequence"/>
</dbReference>
<dbReference type="AlphaFoldDB" id="A0A6J4G6F2"/>
<evidence type="ECO:0000259" key="1">
    <source>
        <dbReference type="Pfam" id="PF13610"/>
    </source>
</evidence>